<dbReference type="EMBL" id="JBIMZQ010000050">
    <property type="protein sequence ID" value="KAL3658944.1"/>
    <property type="molecule type" value="Genomic_DNA"/>
</dbReference>
<dbReference type="AlphaFoldDB" id="A0ABD3F0H8"/>
<proteinExistence type="predicted"/>
<feature type="compositionally biased region" description="Polar residues" evidence="1">
    <location>
        <begin position="42"/>
        <end position="51"/>
    </location>
</feature>
<evidence type="ECO:0000313" key="2">
    <source>
        <dbReference type="EMBL" id="KAL3658944.1"/>
    </source>
</evidence>
<reference evidence="2 3" key="1">
    <citation type="submission" date="2024-09" db="EMBL/GenBank/DDBJ databases">
        <title>Genome sequencing and assembly of Phytophthora oleae, isolate VK10A, causative agent of rot of olive drupes.</title>
        <authorList>
            <person name="Conti Taguali S."/>
            <person name="Riolo M."/>
            <person name="La Spada F."/>
            <person name="Cacciola S.O."/>
            <person name="Dionisio G."/>
        </authorList>
    </citation>
    <scope>NUCLEOTIDE SEQUENCE [LARGE SCALE GENOMIC DNA]</scope>
    <source>
        <strain evidence="2 3">VK10A</strain>
    </source>
</reference>
<keyword evidence="3" id="KW-1185">Reference proteome</keyword>
<comment type="caution">
    <text evidence="2">The sequence shown here is derived from an EMBL/GenBank/DDBJ whole genome shotgun (WGS) entry which is preliminary data.</text>
</comment>
<accession>A0ABD3F0H8</accession>
<sequence length="129" mass="14446">MNGTRDRYATFGNAETKDDMPAAPRATGRRPRMTVAARESPPRQNQKKQQLSSFYRSLTSIPYFHEWQALDADEIAEQAEAIESKSKLDDNGDNDYEDAAKKMTNDEAKALEATTPPATPRSKPSPKQK</sequence>
<feature type="region of interest" description="Disordered" evidence="1">
    <location>
        <begin position="81"/>
        <end position="129"/>
    </location>
</feature>
<feature type="compositionally biased region" description="Basic and acidic residues" evidence="1">
    <location>
        <begin position="98"/>
        <end position="110"/>
    </location>
</feature>
<evidence type="ECO:0000313" key="3">
    <source>
        <dbReference type="Proteomes" id="UP001632037"/>
    </source>
</evidence>
<feature type="region of interest" description="Disordered" evidence="1">
    <location>
        <begin position="1"/>
        <end position="51"/>
    </location>
</feature>
<organism evidence="2 3">
    <name type="scientific">Phytophthora oleae</name>
    <dbReference type="NCBI Taxonomy" id="2107226"/>
    <lineage>
        <taxon>Eukaryota</taxon>
        <taxon>Sar</taxon>
        <taxon>Stramenopiles</taxon>
        <taxon>Oomycota</taxon>
        <taxon>Peronosporomycetes</taxon>
        <taxon>Peronosporales</taxon>
        <taxon>Peronosporaceae</taxon>
        <taxon>Phytophthora</taxon>
    </lineage>
</organism>
<protein>
    <submittedName>
        <fullName evidence="2">Uncharacterized protein</fullName>
    </submittedName>
</protein>
<name>A0ABD3F0H8_9STRA</name>
<evidence type="ECO:0000256" key="1">
    <source>
        <dbReference type="SAM" id="MobiDB-lite"/>
    </source>
</evidence>
<dbReference type="Proteomes" id="UP001632037">
    <property type="component" value="Unassembled WGS sequence"/>
</dbReference>
<gene>
    <name evidence="2" type="ORF">V7S43_016082</name>
</gene>